<dbReference type="OrthoDB" id="7628565at2"/>
<evidence type="ECO:0000313" key="3">
    <source>
        <dbReference type="Proteomes" id="UP000198804"/>
    </source>
</evidence>
<evidence type="ECO:0000259" key="1">
    <source>
        <dbReference type="Pfam" id="PF13400"/>
    </source>
</evidence>
<gene>
    <name evidence="2" type="ORF">SAMN04488125_11990</name>
</gene>
<evidence type="ECO:0000313" key="2">
    <source>
        <dbReference type="EMBL" id="SFL63436.1"/>
    </source>
</evidence>
<dbReference type="Pfam" id="PF13400">
    <property type="entry name" value="Tad"/>
    <property type="match status" value="1"/>
</dbReference>
<accession>A0A1I4JBE2</accession>
<dbReference type="Proteomes" id="UP000198804">
    <property type="component" value="Unassembled WGS sequence"/>
</dbReference>
<dbReference type="RefSeq" id="WP_091950149.1">
    <property type="nucleotide sequence ID" value="NZ_FOSV01000019.1"/>
</dbReference>
<name>A0A1I4JBE2_9HYPH</name>
<feature type="domain" description="Putative Flp pilus-assembly TadG-like N-terminal" evidence="1">
    <location>
        <begin position="2"/>
        <end position="43"/>
    </location>
</feature>
<protein>
    <submittedName>
        <fullName evidence="2">Putative Flp pilus-assembly TadE/G-like</fullName>
    </submittedName>
</protein>
<organism evidence="2 3">
    <name type="scientific">Methylorubrum salsuginis</name>
    <dbReference type="NCBI Taxonomy" id="414703"/>
    <lineage>
        <taxon>Bacteria</taxon>
        <taxon>Pseudomonadati</taxon>
        <taxon>Pseudomonadota</taxon>
        <taxon>Alphaproteobacteria</taxon>
        <taxon>Hyphomicrobiales</taxon>
        <taxon>Methylobacteriaceae</taxon>
        <taxon>Methylorubrum</taxon>
    </lineage>
</organism>
<dbReference type="EMBL" id="FOSV01000019">
    <property type="protein sequence ID" value="SFL63436.1"/>
    <property type="molecule type" value="Genomic_DNA"/>
</dbReference>
<proteinExistence type="predicted"/>
<sequence length="443" mass="45879">MIFGLAATALVGMVGGAVDYAHLVSSRSNLQSAVDAGVMAGGNALKLVVSNTESIVGLTTQTIQTEAKASSASPVAIQVTVAPDKTSVTARAEQSVKLMFGPFVGMRTMAISARAEARIVGKMRLCMLALDPATVGAFALERNAQVTAYDCALYSNSSNAGGMVGRDNALARAQTICSAGGFRNERANFTPNPQTGCPAIPDPLRDRAPPTVGECIKLPLLNNVKALGGLSVGINIVIDSRTLEPGTYCGGLLITGNAVVNMKPGIYVFKDGPLLVDAVAQLKGTDVGLYFIGDRSGLLFNRATTISLSAPNSGPMAGLLMSEASNVGTPLDPALLLNALTSGASLVTPTPLPPGLMPQPLRIYRIISDNARNILGTIHLPHGRLVIDASKPVADMSAYTVVVARQINLYEGPNLYLNANYSGTSVPVPKGVGPLSGRLLLSQ</sequence>
<reference evidence="3" key="1">
    <citation type="submission" date="2016-10" db="EMBL/GenBank/DDBJ databases">
        <authorList>
            <person name="Varghese N."/>
            <person name="Submissions S."/>
        </authorList>
    </citation>
    <scope>NUCLEOTIDE SEQUENCE [LARGE SCALE GENOMIC DNA]</scope>
    <source>
        <strain evidence="3">CGMCC 1.6474</strain>
    </source>
</reference>
<dbReference type="AlphaFoldDB" id="A0A1I4JBE2"/>
<dbReference type="STRING" id="414703.SAMN04488125_11990"/>
<dbReference type="InterPro" id="IPR028087">
    <property type="entry name" value="Tad_N"/>
</dbReference>
<keyword evidence="3" id="KW-1185">Reference proteome</keyword>